<sequence length="279" mass="30685">MAIALSRGKKGVKNAYSRKSVKPQKVTTNSGRGLLYFAKWICTMAMSVILLVGISVGLLYIYRYATRSEYFAVKTIEVSGNLRLRQEEILGLAGIAPGTNSLAVNIADMESGLLRNPWITEVSVKRLLPDGFAIKVAEREPKFWVQRGAELLYADEHGNIIAPVGAGRFTSLPTLEVEAGAEEALERLPEITGDLKRARLPVDIALVSWVRLSPGKGVELYLENSDLRLSIALEDWRDNLDRLGKVLDDLARRGELKQVREVKAGGVNVWVQKDAALGG</sequence>
<dbReference type="Proteomes" id="UP001194469">
    <property type="component" value="Unassembled WGS sequence"/>
</dbReference>
<evidence type="ECO:0000256" key="6">
    <source>
        <dbReference type="ARBA" id="ARBA00022989"/>
    </source>
</evidence>
<evidence type="ECO:0000256" key="3">
    <source>
        <dbReference type="ARBA" id="ARBA00022519"/>
    </source>
</evidence>
<keyword evidence="5 9" id="KW-0812">Transmembrane</keyword>
<evidence type="ECO:0000313" key="11">
    <source>
        <dbReference type="EMBL" id="MBG3876637.1"/>
    </source>
</evidence>
<evidence type="ECO:0000256" key="5">
    <source>
        <dbReference type="ARBA" id="ARBA00022692"/>
    </source>
</evidence>
<dbReference type="Pfam" id="PF08478">
    <property type="entry name" value="POTRA_1"/>
    <property type="match status" value="1"/>
</dbReference>
<keyword evidence="7 9" id="KW-0472">Membrane</keyword>
<comment type="caution">
    <text evidence="11">The sequence shown here is derived from an EMBL/GenBank/DDBJ whole genome shotgun (WGS) entry which is preliminary data.</text>
</comment>
<dbReference type="PANTHER" id="PTHR35851">
    <property type="entry name" value="CELL DIVISION PROTEIN FTSQ"/>
    <property type="match status" value="1"/>
</dbReference>
<evidence type="ECO:0000256" key="8">
    <source>
        <dbReference type="ARBA" id="ARBA00023306"/>
    </source>
</evidence>
<protein>
    <submittedName>
        <fullName evidence="11">FtsQ-type POTRA domain-containing protein</fullName>
    </submittedName>
</protein>
<dbReference type="EMBL" id="VRYY01000141">
    <property type="protein sequence ID" value="MBG3876637.1"/>
    <property type="molecule type" value="Genomic_DNA"/>
</dbReference>
<dbReference type="PROSITE" id="PS51779">
    <property type="entry name" value="POTRA"/>
    <property type="match status" value="1"/>
</dbReference>
<keyword evidence="4" id="KW-0132">Cell division</keyword>
<keyword evidence="12" id="KW-1185">Reference proteome</keyword>
<organism evidence="11 12">
    <name type="scientific">Nitratidesulfovibrio oxamicus</name>
    <dbReference type="NCBI Taxonomy" id="32016"/>
    <lineage>
        <taxon>Bacteria</taxon>
        <taxon>Pseudomonadati</taxon>
        <taxon>Thermodesulfobacteriota</taxon>
        <taxon>Desulfovibrionia</taxon>
        <taxon>Desulfovibrionales</taxon>
        <taxon>Desulfovibrionaceae</taxon>
        <taxon>Nitratidesulfovibrio</taxon>
    </lineage>
</organism>
<evidence type="ECO:0000259" key="10">
    <source>
        <dbReference type="PROSITE" id="PS51779"/>
    </source>
</evidence>
<dbReference type="Pfam" id="PF03799">
    <property type="entry name" value="FtsQ_DivIB_C"/>
    <property type="match status" value="1"/>
</dbReference>
<keyword evidence="3" id="KW-0997">Cell inner membrane</keyword>
<comment type="subcellular location">
    <subcellularLocation>
        <location evidence="1">Membrane</location>
    </subcellularLocation>
</comment>
<keyword evidence="2" id="KW-1003">Cell membrane</keyword>
<dbReference type="InterPro" id="IPR013685">
    <property type="entry name" value="POTRA_FtsQ_type"/>
</dbReference>
<evidence type="ECO:0000256" key="4">
    <source>
        <dbReference type="ARBA" id="ARBA00022618"/>
    </source>
</evidence>
<evidence type="ECO:0000313" key="12">
    <source>
        <dbReference type="Proteomes" id="UP001194469"/>
    </source>
</evidence>
<name>A0ABS0J2H4_9BACT</name>
<gene>
    <name evidence="11" type="ORF">FVW20_06250</name>
</gene>
<evidence type="ECO:0000256" key="1">
    <source>
        <dbReference type="ARBA" id="ARBA00004370"/>
    </source>
</evidence>
<dbReference type="InterPro" id="IPR005548">
    <property type="entry name" value="Cell_div_FtsQ/DivIB_C"/>
</dbReference>
<dbReference type="InterPro" id="IPR034746">
    <property type="entry name" value="POTRA"/>
</dbReference>
<keyword evidence="8" id="KW-0131">Cell cycle</keyword>
<proteinExistence type="predicted"/>
<feature type="transmembrane region" description="Helical" evidence="9">
    <location>
        <begin position="37"/>
        <end position="62"/>
    </location>
</feature>
<feature type="domain" description="POTRA" evidence="10">
    <location>
        <begin position="71"/>
        <end position="139"/>
    </location>
</feature>
<evidence type="ECO:0000256" key="9">
    <source>
        <dbReference type="SAM" id="Phobius"/>
    </source>
</evidence>
<accession>A0ABS0J2H4</accession>
<reference evidence="11 12" key="1">
    <citation type="submission" date="2019-08" db="EMBL/GenBank/DDBJ databases">
        <authorList>
            <person name="Luo N."/>
        </authorList>
    </citation>
    <scope>NUCLEOTIDE SEQUENCE [LARGE SCALE GENOMIC DNA]</scope>
    <source>
        <strain evidence="11 12">NCIMB 9442</strain>
    </source>
</reference>
<evidence type="ECO:0000256" key="7">
    <source>
        <dbReference type="ARBA" id="ARBA00023136"/>
    </source>
</evidence>
<dbReference type="InterPro" id="IPR026579">
    <property type="entry name" value="FtsQ"/>
</dbReference>
<dbReference type="Gene3D" id="3.10.20.310">
    <property type="entry name" value="membrane protein fhac"/>
    <property type="match status" value="1"/>
</dbReference>
<evidence type="ECO:0000256" key="2">
    <source>
        <dbReference type="ARBA" id="ARBA00022475"/>
    </source>
</evidence>
<dbReference type="PANTHER" id="PTHR35851:SF1">
    <property type="entry name" value="CELL DIVISION PROTEIN FTSQ"/>
    <property type="match status" value="1"/>
</dbReference>
<keyword evidence="6 9" id="KW-1133">Transmembrane helix</keyword>